<dbReference type="EMBL" id="BIFS01000001">
    <property type="protein sequence ID" value="GCE17574.1"/>
    <property type="molecule type" value="Genomic_DNA"/>
</dbReference>
<dbReference type="PANTHER" id="PTHR30195">
    <property type="entry name" value="TYPE I SITE-SPECIFIC DEOXYRIBONUCLEASE PROTEIN SUBUNIT M AND R"/>
    <property type="match status" value="1"/>
</dbReference>
<name>A0A402AER4_9CHLR</name>
<evidence type="ECO:0000256" key="1">
    <source>
        <dbReference type="ARBA" id="ARBA00022747"/>
    </source>
</evidence>
<evidence type="ECO:0000313" key="4">
    <source>
        <dbReference type="EMBL" id="GCE17574.1"/>
    </source>
</evidence>
<dbReference type="GO" id="GO:0009307">
    <property type="term" value="P:DNA restriction-modification system"/>
    <property type="evidence" value="ECO:0007669"/>
    <property type="project" value="UniProtKB-KW"/>
</dbReference>
<evidence type="ECO:0000259" key="2">
    <source>
        <dbReference type="Pfam" id="PF11867"/>
    </source>
</evidence>
<gene>
    <name evidence="4" type="ORF">KDK_13740</name>
</gene>
<reference evidence="5" key="1">
    <citation type="submission" date="2018-12" db="EMBL/GenBank/DDBJ databases">
        <title>Tengunoibacter tsumagoiensis gen. nov., sp. nov., Dictyobacter kobayashii sp. nov., D. alpinus sp. nov., and D. joshuensis sp. nov. and description of Dictyobacteraceae fam. nov. within the order Ktedonobacterales isolated from Tengu-no-mugimeshi.</title>
        <authorList>
            <person name="Wang C.M."/>
            <person name="Zheng Y."/>
            <person name="Sakai Y."/>
            <person name="Toyoda A."/>
            <person name="Minakuchi Y."/>
            <person name="Abe K."/>
            <person name="Yokota A."/>
            <person name="Yabe S."/>
        </authorList>
    </citation>
    <scope>NUCLEOTIDE SEQUENCE [LARGE SCALE GENOMIC DNA]</scope>
    <source>
        <strain evidence="5">Uno11</strain>
    </source>
</reference>
<proteinExistence type="predicted"/>
<dbReference type="CDD" id="cd18800">
    <property type="entry name" value="SF2_C_EcoR124I-like"/>
    <property type="match status" value="1"/>
</dbReference>
<feature type="domain" description="Type I restriction enzyme HindI endonuclease subunit-like C-terminal" evidence="2">
    <location>
        <begin position="175"/>
        <end position="466"/>
    </location>
</feature>
<protein>
    <submittedName>
        <fullName evidence="4">Uncharacterized protein</fullName>
    </submittedName>
</protein>
<evidence type="ECO:0000313" key="5">
    <source>
        <dbReference type="Proteomes" id="UP000287188"/>
    </source>
</evidence>
<dbReference type="PANTHER" id="PTHR30195:SF15">
    <property type="entry name" value="TYPE I RESTRICTION ENZYME HINDI ENDONUCLEASE SUBUNIT"/>
    <property type="match status" value="1"/>
</dbReference>
<dbReference type="InterPro" id="IPR021810">
    <property type="entry name" value="T1RH-like_C"/>
</dbReference>
<dbReference type="Gene3D" id="3.40.50.300">
    <property type="entry name" value="P-loop containing nucleotide triphosphate hydrolases"/>
    <property type="match status" value="1"/>
</dbReference>
<keyword evidence="1" id="KW-0680">Restriction system</keyword>
<dbReference type="InterPro" id="IPR027417">
    <property type="entry name" value="P-loop_NTPase"/>
</dbReference>
<dbReference type="Pfam" id="PF22679">
    <property type="entry name" value="T1R_D3-like"/>
    <property type="match status" value="1"/>
</dbReference>
<organism evidence="4 5">
    <name type="scientific">Dictyobacter kobayashii</name>
    <dbReference type="NCBI Taxonomy" id="2014872"/>
    <lineage>
        <taxon>Bacteria</taxon>
        <taxon>Bacillati</taxon>
        <taxon>Chloroflexota</taxon>
        <taxon>Ktedonobacteria</taxon>
        <taxon>Ktedonobacterales</taxon>
        <taxon>Dictyobacteraceae</taxon>
        <taxon>Dictyobacter</taxon>
    </lineage>
</organism>
<comment type="caution">
    <text evidence="4">The sequence shown here is derived from an EMBL/GenBank/DDBJ whole genome shotgun (WGS) entry which is preliminary data.</text>
</comment>
<keyword evidence="5" id="KW-1185">Reference proteome</keyword>
<dbReference type="Pfam" id="PF11867">
    <property type="entry name" value="T1RH-like_C"/>
    <property type="match status" value="1"/>
</dbReference>
<evidence type="ECO:0000259" key="3">
    <source>
        <dbReference type="Pfam" id="PF22679"/>
    </source>
</evidence>
<dbReference type="InterPro" id="IPR051268">
    <property type="entry name" value="Type-I_R_enzyme_R_subunit"/>
</dbReference>
<dbReference type="Proteomes" id="UP000287188">
    <property type="component" value="Unassembled WGS sequence"/>
</dbReference>
<dbReference type="InterPro" id="IPR055180">
    <property type="entry name" value="HsdR_RecA-like_helicase_dom_2"/>
</dbReference>
<dbReference type="AlphaFoldDB" id="A0A402AER4"/>
<sequence length="478" mass="54072">MRDTDMAVIISDISPDDKRFEELELDITPHMQRLHNENLEESFKREDNQRLLPTSGKKALRLVFVCGMWITGFDVPCLSTIYLDRPMEGHTLMQTIARANRVYDQEKITGLIVDYVGSFDQLLKALTIYASSNVNAPQDVQVGDKSELIKRLDSALARIATVCQRYGIDIPLNLQNLEKARTLDERRTIILDTADALLVSEESKWSYLSEASEVSNLYKAILPDKQAGQYSPRVYLLQTVAEEIAAASDGADIQDVLFQARDLVADSIRLTGAVHESVAPPYLPDGHFDLSKIDYDALTKTMRQGHSNLKAEQLRSQLSQKLEQMVKQNPTRVDYQEALAQIVHRNNDNSAVNSLYPQELIDLTRKVHEEELRAKREDLSEEGLAIFDLIIRQGSELSAEDKEKVKATTRALLASLDRQNIGIDWQKKQETSGNVQDTIQRVLDGLPKVYDKATYEQQCLEVFQYALTHYEGKGKSLA</sequence>
<feature type="domain" description="Restriction endonuclease type I HsdR second RecA-like helicase" evidence="3">
    <location>
        <begin position="40"/>
        <end position="115"/>
    </location>
</feature>
<dbReference type="RefSeq" id="WP_126549237.1">
    <property type="nucleotide sequence ID" value="NZ_BIFS01000001.1"/>
</dbReference>
<accession>A0A402AER4</accession>
<dbReference type="OrthoDB" id="9758243at2"/>